<protein>
    <recommendedName>
        <fullName evidence="4">Cytochrome c domain-containing protein</fullName>
    </recommendedName>
</protein>
<gene>
    <name evidence="2" type="ORF">BK672_08610</name>
</gene>
<sequence length="451" mass="49897">MNQPQGKLAVLAVTTALFSASTLAGVYPDFGYQPPSSQYSGPLFELSQNYPATAPKVPLPGFFKNLPTKPDNNFETWRAYMEEVKTYCLEGNVEADWYVQNNKKRQWYHMPWQHYGPLGREGIHGLTKEAQIQVKQLAPTQTATGQTYAVGIYNDIGAYTIGEVWKDPNNPDPKYTSAPNSFPDGTVVCKALFADIDRSTVPFLVNPVLWKGYVTETFTSANRKVKDVALIQMDIAVRDQRMSATGWIFGTFQYNGAKTGKPGWDNLVPVGIMWGNDPEEIGNDFTNPQPTQTKINPALQQTAINAKTQELPPTHLGWNGRLNGPVDNPNSSCLSCHATAETPQVAIMNPTFQANAPQPGSPEWMKWFQNIPAGHAFTPGTQSTDYSLQLSGGLVNYFEWKCDMSGIYADGKNACSKASDMKLKMLKSTNNATPQPLQKVIRDPSLQQLLE</sequence>
<evidence type="ECO:0000256" key="1">
    <source>
        <dbReference type="SAM" id="SignalP"/>
    </source>
</evidence>
<keyword evidence="1" id="KW-0732">Signal</keyword>
<evidence type="ECO:0000313" key="2">
    <source>
        <dbReference type="EMBL" id="RON96613.1"/>
    </source>
</evidence>
<feature type="signal peptide" evidence="1">
    <location>
        <begin position="1"/>
        <end position="24"/>
    </location>
</feature>
<dbReference type="AlphaFoldDB" id="A0A423NEG8"/>
<accession>A0A423NEG8</accession>
<proteinExistence type="predicted"/>
<evidence type="ECO:0000313" key="3">
    <source>
        <dbReference type="Proteomes" id="UP000283650"/>
    </source>
</evidence>
<feature type="chain" id="PRO_5019544100" description="Cytochrome c domain-containing protein" evidence="1">
    <location>
        <begin position="25"/>
        <end position="451"/>
    </location>
</feature>
<dbReference type="Proteomes" id="UP000283650">
    <property type="component" value="Unassembled WGS sequence"/>
</dbReference>
<organism evidence="2 3">
    <name type="scientific">Pseudomonas fluorescens</name>
    <dbReference type="NCBI Taxonomy" id="294"/>
    <lineage>
        <taxon>Bacteria</taxon>
        <taxon>Pseudomonadati</taxon>
        <taxon>Pseudomonadota</taxon>
        <taxon>Gammaproteobacteria</taxon>
        <taxon>Pseudomonadales</taxon>
        <taxon>Pseudomonadaceae</taxon>
        <taxon>Pseudomonas</taxon>
    </lineage>
</organism>
<reference evidence="2 3" key="1">
    <citation type="submission" date="2016-10" db="EMBL/GenBank/DDBJ databases">
        <title>Comparative genome analysis of multiple Pseudomonas spp. focuses on biocontrol and plant growth promoting traits.</title>
        <authorList>
            <person name="Tao X.-Y."/>
            <person name="Taylor C.G."/>
        </authorList>
    </citation>
    <scope>NUCLEOTIDE SEQUENCE [LARGE SCALE GENOMIC DNA]</scope>
    <source>
        <strain evidence="2 3">2F9</strain>
    </source>
</reference>
<dbReference type="EMBL" id="MOBY01000003">
    <property type="protein sequence ID" value="RON96613.1"/>
    <property type="molecule type" value="Genomic_DNA"/>
</dbReference>
<comment type="caution">
    <text evidence="2">The sequence shown here is derived from an EMBL/GenBank/DDBJ whole genome shotgun (WGS) entry which is preliminary data.</text>
</comment>
<dbReference type="RefSeq" id="WP_095112028.1">
    <property type="nucleotide sequence ID" value="NZ_MOBY01000003.1"/>
</dbReference>
<evidence type="ECO:0008006" key="4">
    <source>
        <dbReference type="Google" id="ProtNLM"/>
    </source>
</evidence>
<name>A0A423NEG8_PSEFL</name>